<evidence type="ECO:0000256" key="2">
    <source>
        <dbReference type="ARBA" id="ARBA00006734"/>
    </source>
</evidence>
<keyword evidence="8" id="KW-0460">Magnesium</keyword>
<gene>
    <name evidence="14" type="primary">Fnta_1</name>
    <name evidence="14" type="ORF">GTO93_0010046</name>
</gene>
<dbReference type="Pfam" id="PF01239">
    <property type="entry name" value="PPTA"/>
    <property type="match status" value="1"/>
</dbReference>
<evidence type="ECO:0000256" key="8">
    <source>
        <dbReference type="ARBA" id="ARBA00022842"/>
    </source>
</evidence>
<keyword evidence="5" id="KW-0637">Prenyltransferase</keyword>
<dbReference type="Proteomes" id="UP001166093">
    <property type="component" value="Unassembled WGS sequence"/>
</dbReference>
<feature type="non-terminal residue" evidence="14">
    <location>
        <position position="1"/>
    </location>
</feature>
<keyword evidence="6" id="KW-0808">Transferase</keyword>
<feature type="non-terminal residue" evidence="14">
    <location>
        <position position="153"/>
    </location>
</feature>
<dbReference type="PANTHER" id="PTHR11129:SF1">
    <property type="entry name" value="PROTEIN FARNESYLTRANSFERASE_GERANYLGERANYLTRANSFERASE TYPE-1 SUBUNIT ALPHA"/>
    <property type="match status" value="1"/>
</dbReference>
<dbReference type="EC" id="2.5.1.59" evidence="3"/>
<comment type="caution">
    <text evidence="14">The sequence shown here is derived from an EMBL/GenBank/DDBJ whole genome shotgun (WGS) entry which is preliminary data.</text>
</comment>
<evidence type="ECO:0000256" key="6">
    <source>
        <dbReference type="ARBA" id="ARBA00022679"/>
    </source>
</evidence>
<evidence type="ECO:0000256" key="9">
    <source>
        <dbReference type="ARBA" id="ARBA00040965"/>
    </source>
</evidence>
<dbReference type="PANTHER" id="PTHR11129">
    <property type="entry name" value="PROTEIN FARNESYLTRANSFERASE ALPHA SUBUNIT/RAB GERANYLGERANYL TRANSFERASE ALPHA SUBUNIT"/>
    <property type="match status" value="1"/>
</dbReference>
<evidence type="ECO:0000256" key="11">
    <source>
        <dbReference type="ARBA" id="ARBA00042436"/>
    </source>
</evidence>
<dbReference type="SUPFAM" id="SSF48439">
    <property type="entry name" value="Protein prenylyltransferase"/>
    <property type="match status" value="1"/>
</dbReference>
<dbReference type="EC" id="2.5.1.58" evidence="4"/>
<evidence type="ECO:0000256" key="4">
    <source>
        <dbReference type="ARBA" id="ARBA00012702"/>
    </source>
</evidence>
<proteinExistence type="inferred from homology"/>
<accession>A0ABS2XCD6</accession>
<dbReference type="EMBL" id="JAAWVQ010014875">
    <property type="protein sequence ID" value="MBN3271898.1"/>
    <property type="molecule type" value="Genomic_DNA"/>
</dbReference>
<keyword evidence="15" id="KW-1185">Reference proteome</keyword>
<dbReference type="PROSITE" id="PS51147">
    <property type="entry name" value="PFTA"/>
    <property type="match status" value="1"/>
</dbReference>
<organism evidence="14 15">
    <name type="scientific">Polyodon spathula</name>
    <name type="common">North American paddlefish</name>
    <name type="synonym">Squalus spathula</name>
    <dbReference type="NCBI Taxonomy" id="7913"/>
    <lineage>
        <taxon>Eukaryota</taxon>
        <taxon>Metazoa</taxon>
        <taxon>Chordata</taxon>
        <taxon>Craniata</taxon>
        <taxon>Vertebrata</taxon>
        <taxon>Euteleostomi</taxon>
        <taxon>Actinopterygii</taxon>
        <taxon>Chondrostei</taxon>
        <taxon>Acipenseriformes</taxon>
        <taxon>Polyodontidae</taxon>
        <taxon>Polyodon</taxon>
    </lineage>
</organism>
<evidence type="ECO:0000256" key="13">
    <source>
        <dbReference type="ARBA" id="ARBA00043219"/>
    </source>
</evidence>
<comment type="cofactor">
    <cofactor evidence="1">
        <name>Mg(2+)</name>
        <dbReference type="ChEBI" id="CHEBI:18420"/>
    </cofactor>
</comment>
<dbReference type="InterPro" id="IPR002088">
    <property type="entry name" value="Prenyl_trans_a"/>
</dbReference>
<sequence length="153" mass="18248">MIVEWLKDPSQELEFIADILSQDAKDYHAWQHRQWVIQEYKLWDAELEYIDQLLDEDVDHCLSTYPNLLEQILELQKTHSSPYLIAFLVDMYEDMLENVCNNQEETSNNALELCDLLAKEKDNIRKEYWKYIRGCLKNKYGTSEASKNPSEEH</sequence>
<evidence type="ECO:0000313" key="15">
    <source>
        <dbReference type="Proteomes" id="UP001166093"/>
    </source>
</evidence>
<keyword evidence="7" id="KW-0677">Repeat</keyword>
<evidence type="ECO:0000313" key="14">
    <source>
        <dbReference type="EMBL" id="MBN3271898.1"/>
    </source>
</evidence>
<protein>
    <recommendedName>
        <fullName evidence="9">Protein farnesyltransferase/geranylgeranyltransferase type-1 subunit alpha</fullName>
        <ecNumber evidence="4">2.5.1.58</ecNumber>
        <ecNumber evidence="3">2.5.1.59</ecNumber>
    </recommendedName>
    <alternativeName>
        <fullName evidence="12">CAAX farnesyltransferase subunit alpha</fullName>
    </alternativeName>
    <alternativeName>
        <fullName evidence="11">FTase-alpha</fullName>
    </alternativeName>
    <alternativeName>
        <fullName evidence="10">Ras proteins prenyltransferase subunit alpha</fullName>
    </alternativeName>
    <alternativeName>
        <fullName evidence="13">Type I protein geranyl-geranyltransferase subunit alpha</fullName>
    </alternativeName>
</protein>
<evidence type="ECO:0000256" key="5">
    <source>
        <dbReference type="ARBA" id="ARBA00022602"/>
    </source>
</evidence>
<evidence type="ECO:0000256" key="10">
    <source>
        <dbReference type="ARBA" id="ARBA00041392"/>
    </source>
</evidence>
<evidence type="ECO:0000256" key="3">
    <source>
        <dbReference type="ARBA" id="ARBA00012700"/>
    </source>
</evidence>
<evidence type="ECO:0000256" key="12">
    <source>
        <dbReference type="ARBA" id="ARBA00043086"/>
    </source>
</evidence>
<name>A0ABS2XCD6_POLSP</name>
<comment type="similarity">
    <text evidence="2">Belongs to the protein prenyltransferase subunit alpha family.</text>
</comment>
<evidence type="ECO:0000256" key="7">
    <source>
        <dbReference type="ARBA" id="ARBA00022737"/>
    </source>
</evidence>
<dbReference type="Gene3D" id="1.25.40.120">
    <property type="entry name" value="Protein prenylyltransferase"/>
    <property type="match status" value="2"/>
</dbReference>
<reference evidence="14" key="1">
    <citation type="journal article" date="2021" name="Cell">
        <title>Tracing the genetic footprints of vertebrate landing in non-teleost ray-finned fishes.</title>
        <authorList>
            <person name="Bi X."/>
            <person name="Wang K."/>
            <person name="Yang L."/>
            <person name="Pan H."/>
            <person name="Jiang H."/>
            <person name="Wei Q."/>
            <person name="Fang M."/>
            <person name="Yu H."/>
            <person name="Zhu C."/>
            <person name="Cai Y."/>
            <person name="He Y."/>
            <person name="Gan X."/>
            <person name="Zeng H."/>
            <person name="Yu D."/>
            <person name="Zhu Y."/>
            <person name="Jiang H."/>
            <person name="Qiu Q."/>
            <person name="Yang H."/>
            <person name="Zhang Y.E."/>
            <person name="Wang W."/>
            <person name="Zhu M."/>
            <person name="He S."/>
            <person name="Zhang G."/>
        </authorList>
    </citation>
    <scope>NUCLEOTIDE SEQUENCE</scope>
    <source>
        <strain evidence="14">Pddl_001</strain>
    </source>
</reference>
<evidence type="ECO:0000256" key="1">
    <source>
        <dbReference type="ARBA" id="ARBA00001946"/>
    </source>
</evidence>